<name>E9HJ72_DAPPU</name>
<accession>E9HJ72</accession>
<feature type="compositionally biased region" description="Basic and acidic residues" evidence="1">
    <location>
        <begin position="62"/>
        <end position="72"/>
    </location>
</feature>
<dbReference type="EMBL" id="GL732660">
    <property type="protein sequence ID" value="EFX68193.1"/>
    <property type="molecule type" value="Genomic_DNA"/>
</dbReference>
<dbReference type="HOGENOM" id="CLU_1877508_0_0_1"/>
<organism evidence="2 3">
    <name type="scientific">Daphnia pulex</name>
    <name type="common">Water flea</name>
    <dbReference type="NCBI Taxonomy" id="6669"/>
    <lineage>
        <taxon>Eukaryota</taxon>
        <taxon>Metazoa</taxon>
        <taxon>Ecdysozoa</taxon>
        <taxon>Arthropoda</taxon>
        <taxon>Crustacea</taxon>
        <taxon>Branchiopoda</taxon>
        <taxon>Diplostraca</taxon>
        <taxon>Cladocera</taxon>
        <taxon>Anomopoda</taxon>
        <taxon>Daphniidae</taxon>
        <taxon>Daphnia</taxon>
    </lineage>
</organism>
<sequence length="136" mass="14127">MASLQLKTAIASVRSDAENSSMAFKDPSLANTVTASGHTNERHPPDSQKSLETDRTTNGNEANDRERGKQRDGVVGGSPPSRTLTSALRSARRMKQDQPSPSPAASAVHGRAEGQVRKGEGTAGSAGTGKARTGCV</sequence>
<feature type="compositionally biased region" description="Polar residues" evidence="1">
    <location>
        <begin position="29"/>
        <end position="38"/>
    </location>
</feature>
<evidence type="ECO:0000256" key="1">
    <source>
        <dbReference type="SAM" id="MobiDB-lite"/>
    </source>
</evidence>
<gene>
    <name evidence="2" type="ORF">DAPPUDRAFT_114770</name>
</gene>
<keyword evidence="3" id="KW-1185">Reference proteome</keyword>
<dbReference type="InParanoid" id="E9HJ72"/>
<dbReference type="AlphaFoldDB" id="E9HJ72"/>
<feature type="compositionally biased region" description="Basic and acidic residues" evidence="1">
    <location>
        <begin position="110"/>
        <end position="120"/>
    </location>
</feature>
<dbReference type="KEGG" id="dpx:DAPPUDRAFT_114770"/>
<feature type="compositionally biased region" description="Basic and acidic residues" evidence="1">
    <location>
        <begin position="39"/>
        <end position="55"/>
    </location>
</feature>
<protein>
    <submittedName>
        <fullName evidence="2">Uncharacterized protein</fullName>
    </submittedName>
</protein>
<evidence type="ECO:0000313" key="2">
    <source>
        <dbReference type="EMBL" id="EFX68193.1"/>
    </source>
</evidence>
<dbReference type="Proteomes" id="UP000000305">
    <property type="component" value="Unassembled WGS sequence"/>
</dbReference>
<proteinExistence type="predicted"/>
<feature type="region of interest" description="Disordered" evidence="1">
    <location>
        <begin position="12"/>
        <end position="136"/>
    </location>
</feature>
<evidence type="ECO:0000313" key="3">
    <source>
        <dbReference type="Proteomes" id="UP000000305"/>
    </source>
</evidence>
<reference evidence="2 3" key="1">
    <citation type="journal article" date="2011" name="Science">
        <title>The ecoresponsive genome of Daphnia pulex.</title>
        <authorList>
            <person name="Colbourne J.K."/>
            <person name="Pfrender M.E."/>
            <person name="Gilbert D."/>
            <person name="Thomas W.K."/>
            <person name="Tucker A."/>
            <person name="Oakley T.H."/>
            <person name="Tokishita S."/>
            <person name="Aerts A."/>
            <person name="Arnold G.J."/>
            <person name="Basu M.K."/>
            <person name="Bauer D.J."/>
            <person name="Caceres C.E."/>
            <person name="Carmel L."/>
            <person name="Casola C."/>
            <person name="Choi J.H."/>
            <person name="Detter J.C."/>
            <person name="Dong Q."/>
            <person name="Dusheyko S."/>
            <person name="Eads B.D."/>
            <person name="Frohlich T."/>
            <person name="Geiler-Samerotte K.A."/>
            <person name="Gerlach D."/>
            <person name="Hatcher P."/>
            <person name="Jogdeo S."/>
            <person name="Krijgsveld J."/>
            <person name="Kriventseva E.V."/>
            <person name="Kultz D."/>
            <person name="Laforsch C."/>
            <person name="Lindquist E."/>
            <person name="Lopez J."/>
            <person name="Manak J.R."/>
            <person name="Muller J."/>
            <person name="Pangilinan J."/>
            <person name="Patwardhan R.P."/>
            <person name="Pitluck S."/>
            <person name="Pritham E.J."/>
            <person name="Rechtsteiner A."/>
            <person name="Rho M."/>
            <person name="Rogozin I.B."/>
            <person name="Sakarya O."/>
            <person name="Salamov A."/>
            <person name="Schaack S."/>
            <person name="Shapiro H."/>
            <person name="Shiga Y."/>
            <person name="Skalitzky C."/>
            <person name="Smith Z."/>
            <person name="Souvorov A."/>
            <person name="Sung W."/>
            <person name="Tang Z."/>
            <person name="Tsuchiya D."/>
            <person name="Tu H."/>
            <person name="Vos H."/>
            <person name="Wang M."/>
            <person name="Wolf Y.I."/>
            <person name="Yamagata H."/>
            <person name="Yamada T."/>
            <person name="Ye Y."/>
            <person name="Shaw J.R."/>
            <person name="Andrews J."/>
            <person name="Crease T.J."/>
            <person name="Tang H."/>
            <person name="Lucas S.M."/>
            <person name="Robertson H.M."/>
            <person name="Bork P."/>
            <person name="Koonin E.V."/>
            <person name="Zdobnov E.M."/>
            <person name="Grigoriev I.V."/>
            <person name="Lynch M."/>
            <person name="Boore J.L."/>
        </authorList>
    </citation>
    <scope>NUCLEOTIDE SEQUENCE [LARGE SCALE GENOMIC DNA]</scope>
</reference>